<keyword evidence="1" id="KW-0285">Flavoprotein</keyword>
<evidence type="ECO:0000259" key="4">
    <source>
        <dbReference type="Pfam" id="PF00881"/>
    </source>
</evidence>
<dbReference type="InterPro" id="IPR029479">
    <property type="entry name" value="Nitroreductase"/>
</dbReference>
<keyword evidence="2" id="KW-0288">FMN</keyword>
<evidence type="ECO:0000313" key="9">
    <source>
        <dbReference type="EMBL" id="CAB5068896.1"/>
    </source>
</evidence>
<dbReference type="PANTHER" id="PTHR23026">
    <property type="entry name" value="NADPH NITROREDUCTASE"/>
    <property type="match status" value="1"/>
</dbReference>
<organism evidence="5">
    <name type="scientific">freshwater metagenome</name>
    <dbReference type="NCBI Taxonomy" id="449393"/>
    <lineage>
        <taxon>unclassified sequences</taxon>
        <taxon>metagenomes</taxon>
        <taxon>ecological metagenomes</taxon>
    </lineage>
</organism>
<evidence type="ECO:0000313" key="8">
    <source>
        <dbReference type="EMBL" id="CAB5026249.1"/>
    </source>
</evidence>
<proteinExistence type="predicted"/>
<reference evidence="5" key="1">
    <citation type="submission" date="2020-05" db="EMBL/GenBank/DDBJ databases">
        <authorList>
            <person name="Chiriac C."/>
            <person name="Salcher M."/>
            <person name="Ghai R."/>
            <person name="Kavagutti S V."/>
        </authorList>
    </citation>
    <scope>NUCLEOTIDE SEQUENCE</scope>
</reference>
<sequence length="216" mass="23497">MGNGRGTPQTRVSKSAQEFERVLASRRMCRDFADQEIDPDLLKKVLLAAFRGPSAGNTAAMELLVLSEPRVAQYWSLTLAEEKRESFPWPGLLKAPTLVIPLVRPSAYQERYQEPDKAHTGLGDSLAAWQVPYWYVDGGAGLMGLLLAAEAAGLGALLFGQFQHERAVASAFGVPEDYQALGTVALGWPNIGGRNPSVSAARGRVDPESLIHHQSW</sequence>
<accession>A0A6J6NWW3</accession>
<dbReference type="SUPFAM" id="SSF55469">
    <property type="entry name" value="FMN-dependent nitroreductase-like"/>
    <property type="match status" value="1"/>
</dbReference>
<dbReference type="Gene3D" id="3.40.109.10">
    <property type="entry name" value="NADH Oxidase"/>
    <property type="match status" value="1"/>
</dbReference>
<evidence type="ECO:0000313" key="6">
    <source>
        <dbReference type="EMBL" id="CAB4792620.1"/>
    </source>
</evidence>
<dbReference type="Pfam" id="PF00881">
    <property type="entry name" value="Nitroreductase"/>
    <property type="match status" value="1"/>
</dbReference>
<protein>
    <submittedName>
        <fullName evidence="5">Unannotated protein</fullName>
    </submittedName>
</protein>
<evidence type="ECO:0000256" key="3">
    <source>
        <dbReference type="ARBA" id="ARBA00023002"/>
    </source>
</evidence>
<keyword evidence="3" id="KW-0560">Oxidoreductase</keyword>
<dbReference type="InterPro" id="IPR000415">
    <property type="entry name" value="Nitroreductase-like"/>
</dbReference>
<dbReference type="PANTHER" id="PTHR23026:SF90">
    <property type="entry name" value="IODOTYROSINE DEIODINASE 1"/>
    <property type="match status" value="1"/>
</dbReference>
<dbReference type="EMBL" id="CAEZXS010000033">
    <property type="protein sequence ID" value="CAB4691300.1"/>
    <property type="molecule type" value="Genomic_DNA"/>
</dbReference>
<dbReference type="EMBL" id="CAFBPW010000014">
    <property type="protein sequence ID" value="CAB5026249.1"/>
    <property type="molecule type" value="Genomic_DNA"/>
</dbReference>
<evidence type="ECO:0000256" key="2">
    <source>
        <dbReference type="ARBA" id="ARBA00022643"/>
    </source>
</evidence>
<dbReference type="InterPro" id="IPR050627">
    <property type="entry name" value="Nitroreductase/BluB"/>
</dbReference>
<feature type="domain" description="Nitroreductase" evidence="4">
    <location>
        <begin position="24"/>
        <end position="188"/>
    </location>
</feature>
<name>A0A6J6NWW3_9ZZZZ</name>
<evidence type="ECO:0000313" key="7">
    <source>
        <dbReference type="EMBL" id="CAB4974303.1"/>
    </source>
</evidence>
<dbReference type="EMBL" id="CAFBOG010000042">
    <property type="protein sequence ID" value="CAB4974303.1"/>
    <property type="molecule type" value="Genomic_DNA"/>
</dbReference>
<gene>
    <name evidence="5" type="ORF">UFOPK2582_00433</name>
    <name evidence="6" type="ORF">UFOPK3046_00016</name>
    <name evidence="7" type="ORF">UFOPK3914_00645</name>
    <name evidence="8" type="ORF">UFOPK4173_00235</name>
    <name evidence="9" type="ORF">UFOPK4354_01702</name>
</gene>
<dbReference type="EMBL" id="CAFAAQ010000001">
    <property type="protein sequence ID" value="CAB4792620.1"/>
    <property type="molecule type" value="Genomic_DNA"/>
</dbReference>
<evidence type="ECO:0000313" key="5">
    <source>
        <dbReference type="EMBL" id="CAB4691300.1"/>
    </source>
</evidence>
<dbReference type="AlphaFoldDB" id="A0A6J6NWW3"/>
<evidence type="ECO:0000256" key="1">
    <source>
        <dbReference type="ARBA" id="ARBA00022630"/>
    </source>
</evidence>
<dbReference type="EMBL" id="CAFBQW010000243">
    <property type="protein sequence ID" value="CAB5068896.1"/>
    <property type="molecule type" value="Genomic_DNA"/>
</dbReference>
<dbReference type="GO" id="GO:0016491">
    <property type="term" value="F:oxidoreductase activity"/>
    <property type="evidence" value="ECO:0007669"/>
    <property type="project" value="UniProtKB-KW"/>
</dbReference>